<comment type="subunit">
    <text evidence="2">Homodimer.</text>
</comment>
<comment type="function">
    <text evidence="2">Plays a role in the regulation of phosphate uptake.</text>
</comment>
<comment type="subcellular location">
    <subcellularLocation>
        <location evidence="2">Cytoplasm</location>
    </subcellularLocation>
</comment>
<dbReference type="EMBL" id="JAVDWU010000001">
    <property type="protein sequence ID" value="MDR7148914.1"/>
    <property type="molecule type" value="Genomic_DNA"/>
</dbReference>
<accession>A0ABU1WIN3</accession>
<dbReference type="PIRSF" id="PIRSF003107">
    <property type="entry name" value="PhoU"/>
    <property type="match status" value="1"/>
</dbReference>
<evidence type="ECO:0000313" key="5">
    <source>
        <dbReference type="Proteomes" id="UP001265700"/>
    </source>
</evidence>
<keyword evidence="2" id="KW-0813">Transport</keyword>
<dbReference type="InterPro" id="IPR038078">
    <property type="entry name" value="PhoU-like_sf"/>
</dbReference>
<dbReference type="NCBIfam" id="TIGR02135">
    <property type="entry name" value="phoU_full"/>
    <property type="match status" value="1"/>
</dbReference>
<dbReference type="PANTHER" id="PTHR42930">
    <property type="entry name" value="PHOSPHATE-SPECIFIC TRANSPORT SYSTEM ACCESSORY PROTEIN PHOU"/>
    <property type="match status" value="1"/>
</dbReference>
<dbReference type="InterPro" id="IPR028366">
    <property type="entry name" value="PhoU"/>
</dbReference>
<keyword evidence="2" id="KW-0592">Phosphate transport</keyword>
<keyword evidence="5" id="KW-1185">Reference proteome</keyword>
<dbReference type="RefSeq" id="WP_310311896.1">
    <property type="nucleotide sequence ID" value="NZ_JAVDWU010000001.1"/>
</dbReference>
<organism evidence="4 5">
    <name type="scientific">Hydrogenophaga palleronii</name>
    <dbReference type="NCBI Taxonomy" id="65655"/>
    <lineage>
        <taxon>Bacteria</taxon>
        <taxon>Pseudomonadati</taxon>
        <taxon>Pseudomonadota</taxon>
        <taxon>Betaproteobacteria</taxon>
        <taxon>Burkholderiales</taxon>
        <taxon>Comamonadaceae</taxon>
        <taxon>Hydrogenophaga</taxon>
    </lineage>
</organism>
<protein>
    <recommendedName>
        <fullName evidence="2">Phosphate-specific transport system accessory protein PhoU</fullName>
    </recommendedName>
</protein>
<dbReference type="Gene3D" id="1.20.58.220">
    <property type="entry name" value="Phosphate transport system protein phou homolog 2, domain 2"/>
    <property type="match status" value="2"/>
</dbReference>
<dbReference type="InterPro" id="IPR026022">
    <property type="entry name" value="PhoU_dom"/>
</dbReference>
<feature type="domain" description="PhoU" evidence="3">
    <location>
        <begin position="21"/>
        <end position="108"/>
    </location>
</feature>
<comment type="caution">
    <text evidence="4">The sequence shown here is derived from an EMBL/GenBank/DDBJ whole genome shotgun (WGS) entry which is preliminary data.</text>
</comment>
<reference evidence="4 5" key="1">
    <citation type="submission" date="2023-07" db="EMBL/GenBank/DDBJ databases">
        <title>Sorghum-associated microbial communities from plants grown in Nebraska, USA.</title>
        <authorList>
            <person name="Schachtman D."/>
        </authorList>
    </citation>
    <scope>NUCLEOTIDE SEQUENCE [LARGE SCALE GENOMIC DNA]</scope>
    <source>
        <strain evidence="4 5">4249</strain>
    </source>
</reference>
<gene>
    <name evidence="4" type="ORF">J2W49_000842</name>
</gene>
<dbReference type="Proteomes" id="UP001265700">
    <property type="component" value="Unassembled WGS sequence"/>
</dbReference>
<evidence type="ECO:0000256" key="1">
    <source>
        <dbReference type="ARBA" id="ARBA00008107"/>
    </source>
</evidence>
<feature type="domain" description="PhoU" evidence="3">
    <location>
        <begin position="127"/>
        <end position="211"/>
    </location>
</feature>
<dbReference type="PANTHER" id="PTHR42930:SF3">
    <property type="entry name" value="PHOSPHATE-SPECIFIC TRANSPORT SYSTEM ACCESSORY PROTEIN PHOU"/>
    <property type="match status" value="1"/>
</dbReference>
<sequence length="233" mass="26016">MSDKHISSQFDAELNSISTNVLEMGGMVESQLHQAVYALVNMSMESAEQVIENEARINQMELHIDHEIISTIGRRQPTARDLRFLMAISRTTQNLERAGDEVARIARMVKSIIESGSPRNLPISELRLAADLASALLRKSLDSFARLDTTMAVAIIKGDNEIDNEYNGFLRKLITYMMEDARTISPSLDLLFLAKSIERVGDHAKNIAEQIIFIVKGEDVRHSSMDNVESVVG</sequence>
<dbReference type="Pfam" id="PF01895">
    <property type="entry name" value="PhoU"/>
    <property type="match status" value="2"/>
</dbReference>
<evidence type="ECO:0000259" key="3">
    <source>
        <dbReference type="Pfam" id="PF01895"/>
    </source>
</evidence>
<dbReference type="SUPFAM" id="SSF109755">
    <property type="entry name" value="PhoU-like"/>
    <property type="match status" value="1"/>
</dbReference>
<comment type="similarity">
    <text evidence="1 2">Belongs to the PhoU family.</text>
</comment>
<evidence type="ECO:0000256" key="2">
    <source>
        <dbReference type="PIRNR" id="PIRNR003107"/>
    </source>
</evidence>
<keyword evidence="2" id="KW-0963">Cytoplasm</keyword>
<name>A0ABU1WIN3_9BURK</name>
<evidence type="ECO:0000313" key="4">
    <source>
        <dbReference type="EMBL" id="MDR7148914.1"/>
    </source>
</evidence>
<proteinExistence type="inferred from homology"/>